<accession>A0ABQ8F5K8</accession>
<dbReference type="InterPro" id="IPR026913">
    <property type="entry name" value="METTL24"/>
</dbReference>
<name>A0ABQ8F5K8_9FUNG</name>
<keyword evidence="3" id="KW-1185">Reference proteome</keyword>
<dbReference type="InterPro" id="IPR029063">
    <property type="entry name" value="SAM-dependent_MTases_sf"/>
</dbReference>
<proteinExistence type="predicted"/>
<feature type="domain" description="Methyltransferase" evidence="1">
    <location>
        <begin position="141"/>
        <end position="330"/>
    </location>
</feature>
<evidence type="ECO:0000313" key="2">
    <source>
        <dbReference type="EMBL" id="KAH6592636.1"/>
    </source>
</evidence>
<evidence type="ECO:0000313" key="3">
    <source>
        <dbReference type="Proteomes" id="UP001648503"/>
    </source>
</evidence>
<dbReference type="SUPFAM" id="SSF53335">
    <property type="entry name" value="S-adenosyl-L-methionine-dependent methyltransferases"/>
    <property type="match status" value="1"/>
</dbReference>
<protein>
    <recommendedName>
        <fullName evidence="1">Methyltransferase domain-containing protein</fullName>
    </recommendedName>
</protein>
<evidence type="ECO:0000259" key="1">
    <source>
        <dbReference type="Pfam" id="PF13383"/>
    </source>
</evidence>
<dbReference type="PANTHER" id="PTHR32026:SF10">
    <property type="entry name" value="METHYLTRANSFERASE-LIKE PROTEIN 24-RELATED"/>
    <property type="match status" value="1"/>
</dbReference>
<dbReference type="Pfam" id="PF13383">
    <property type="entry name" value="Methyltransf_22"/>
    <property type="match status" value="1"/>
</dbReference>
<organism evidence="2 3">
    <name type="scientific">Batrachochytrium salamandrivorans</name>
    <dbReference type="NCBI Taxonomy" id="1357716"/>
    <lineage>
        <taxon>Eukaryota</taxon>
        <taxon>Fungi</taxon>
        <taxon>Fungi incertae sedis</taxon>
        <taxon>Chytridiomycota</taxon>
        <taxon>Chytridiomycota incertae sedis</taxon>
        <taxon>Chytridiomycetes</taxon>
        <taxon>Rhizophydiales</taxon>
        <taxon>Rhizophydiales incertae sedis</taxon>
        <taxon>Batrachochytrium</taxon>
    </lineage>
</organism>
<dbReference type="Proteomes" id="UP001648503">
    <property type="component" value="Unassembled WGS sequence"/>
</dbReference>
<comment type="caution">
    <text evidence="2">The sequence shown here is derived from an EMBL/GenBank/DDBJ whole genome shotgun (WGS) entry which is preliminary data.</text>
</comment>
<gene>
    <name evidence="2" type="ORF">BASA50_007924</name>
</gene>
<dbReference type="PANTHER" id="PTHR32026">
    <property type="entry name" value="METHYLTRANSFERASE-LIKE PROTEIN 24"/>
    <property type="match status" value="1"/>
</dbReference>
<sequence>MKPTMNTKGFLVLIVLIVAIVFVVLTFSEVSHIEDMLAMVGKGGKDRLNSQITQAQSDNELIALSKCLAHTSDFDRTEVCWTTYKRTQMRKVLDMMDAMPREETIHFSTLASHSPHQLLIPTHQCDMLKLQRMGPNAYTDNPKGRHPDGPKWMCPEYLVTPDDTPCAVFSIGSNGDFQFEESIHKFVGDKCKIYTFDCTGTWSNPVTEFHPWCISDVDKVEEGRQFRTLTTMMKDVGVKEIHLFKIDVEGFEFNALRTLQKVDKEALPRQMLVEVHFGAPHSFKTFNGDVETWVKPATDFYRAIDTLGYSIALRERNIYSDCCAEYILIKNP</sequence>
<dbReference type="Gene3D" id="3.40.50.150">
    <property type="entry name" value="Vaccinia Virus protein VP39"/>
    <property type="match status" value="1"/>
</dbReference>
<dbReference type="InterPro" id="IPR025714">
    <property type="entry name" value="Methyltranfer_dom"/>
</dbReference>
<reference evidence="2 3" key="1">
    <citation type="submission" date="2021-02" db="EMBL/GenBank/DDBJ databases">
        <title>Variation within the Batrachochytrium salamandrivorans European outbreak.</title>
        <authorList>
            <person name="Kelly M."/>
            <person name="Pasmans F."/>
            <person name="Shea T.P."/>
            <person name="Munoz J.F."/>
            <person name="Carranza S."/>
            <person name="Cuomo C.A."/>
            <person name="Martel A."/>
        </authorList>
    </citation>
    <scope>NUCLEOTIDE SEQUENCE [LARGE SCALE GENOMIC DNA]</scope>
    <source>
        <strain evidence="2 3">AMFP18/2</strain>
    </source>
</reference>
<dbReference type="EMBL" id="JAFCIX010000376">
    <property type="protein sequence ID" value="KAH6592636.1"/>
    <property type="molecule type" value="Genomic_DNA"/>
</dbReference>